<dbReference type="SUPFAM" id="SSF117074">
    <property type="entry name" value="Hypothetical protein PA1324"/>
    <property type="match status" value="1"/>
</dbReference>
<gene>
    <name evidence="3" type="ORF">EV382_5558</name>
</gene>
<protein>
    <recommendedName>
        <fullName evidence="2">DUF11 domain-containing protein</fullName>
    </recommendedName>
</protein>
<proteinExistence type="predicted"/>
<dbReference type="EMBL" id="SHKK01000001">
    <property type="protein sequence ID" value="RZT82252.1"/>
    <property type="molecule type" value="Genomic_DNA"/>
</dbReference>
<keyword evidence="1" id="KW-0732">Signal</keyword>
<organism evidence="3 4">
    <name type="scientific">Micromonospora violae</name>
    <dbReference type="NCBI Taxonomy" id="1278207"/>
    <lineage>
        <taxon>Bacteria</taxon>
        <taxon>Bacillati</taxon>
        <taxon>Actinomycetota</taxon>
        <taxon>Actinomycetes</taxon>
        <taxon>Micromonosporales</taxon>
        <taxon>Micromonosporaceae</taxon>
        <taxon>Micromonospora</taxon>
    </lineage>
</organism>
<dbReference type="InterPro" id="IPR001434">
    <property type="entry name" value="OmcB-like_DUF11"/>
</dbReference>
<dbReference type="GO" id="GO:0005975">
    <property type="term" value="P:carbohydrate metabolic process"/>
    <property type="evidence" value="ECO:0007669"/>
    <property type="project" value="UniProtKB-ARBA"/>
</dbReference>
<evidence type="ECO:0000256" key="1">
    <source>
        <dbReference type="SAM" id="SignalP"/>
    </source>
</evidence>
<evidence type="ECO:0000313" key="3">
    <source>
        <dbReference type="EMBL" id="RZT82252.1"/>
    </source>
</evidence>
<dbReference type="Pfam" id="PF01345">
    <property type="entry name" value="DUF11"/>
    <property type="match status" value="1"/>
</dbReference>
<dbReference type="Gene3D" id="2.60.40.10">
    <property type="entry name" value="Immunoglobulins"/>
    <property type="match status" value="2"/>
</dbReference>
<feature type="chain" id="PRO_5039591366" description="DUF11 domain-containing protein" evidence="1">
    <location>
        <begin position="24"/>
        <end position="566"/>
    </location>
</feature>
<keyword evidence="4" id="KW-1185">Reference proteome</keyword>
<evidence type="ECO:0000313" key="4">
    <source>
        <dbReference type="Proteomes" id="UP000293781"/>
    </source>
</evidence>
<feature type="domain" description="DUF11" evidence="2">
    <location>
        <begin position="306"/>
        <end position="432"/>
    </location>
</feature>
<reference evidence="3 4" key="1">
    <citation type="submission" date="2019-02" db="EMBL/GenBank/DDBJ databases">
        <title>Sequencing the genomes of 1000 actinobacteria strains.</title>
        <authorList>
            <person name="Klenk H.-P."/>
        </authorList>
    </citation>
    <scope>NUCLEOTIDE SEQUENCE [LARGE SCALE GENOMIC DNA]</scope>
    <source>
        <strain evidence="3 4">DSM 45888</strain>
    </source>
</reference>
<dbReference type="InterPro" id="IPR006311">
    <property type="entry name" value="TAT_signal"/>
</dbReference>
<sequence>MPQHLGRRLLGVGLALLTAAGSAATMPVAPASAAPAGRADLRLDLTTVSSSALIRPDRTVVVVRAAVDNIGAAGVDDVRISFKVPTGSSIIGDPAWQCDYTTFECVHIHGPVPAGGSAEPLQIYLGLPAGPAGTVATIAATASTSAREVTRTNNTDQVRTTYALTADLDLFPGPDTGVWGETDVPVEGGPLQPMFTVKNTGTATARDLRLVVDRPAGVTLDGEPSGGDGWACDLASTPLVCTAGPLAPDATTAITIPMRAPLGTVDERFGVRGRVTTSSPEWLTDSNNEADVRYRYAGPGPVDPTDIAVTNVVLLDDQVVAGETVPVGVVVENLSDQPAEDVRVRLMLAPTVRPTTGGGAGNPDWTCAPGQEADSGVWYWECQRDAVYRGEYHYLPLDVTAGAGTPAGQLTLTAAVTSANPDTDQANNTRSAMTSYLPQGTVRGTAWYDEDRDGQRDAGEPLIGYDPPVNPLTFIPEGESPIGAPTSGVSIYGSYERALPPGRYVVRAGLTYGWLPTTPDVGDDTTDSDVTLVSESPYNAPYADSVLVEVVDGGVVTIDIGVVPAT</sequence>
<evidence type="ECO:0000259" key="2">
    <source>
        <dbReference type="Pfam" id="PF01345"/>
    </source>
</evidence>
<dbReference type="InterPro" id="IPR013783">
    <property type="entry name" value="Ig-like_fold"/>
</dbReference>
<dbReference type="PROSITE" id="PS51318">
    <property type="entry name" value="TAT"/>
    <property type="match status" value="1"/>
</dbReference>
<feature type="signal peptide" evidence="1">
    <location>
        <begin position="1"/>
        <end position="23"/>
    </location>
</feature>
<dbReference type="RefSeq" id="WP_130406600.1">
    <property type="nucleotide sequence ID" value="NZ_SHKK01000001.1"/>
</dbReference>
<comment type="caution">
    <text evidence="3">The sequence shown here is derived from an EMBL/GenBank/DDBJ whole genome shotgun (WGS) entry which is preliminary data.</text>
</comment>
<dbReference type="OrthoDB" id="3389706at2"/>
<name>A0A4Q7UKX4_9ACTN</name>
<dbReference type="AlphaFoldDB" id="A0A4Q7UKX4"/>
<accession>A0A4Q7UKX4</accession>
<dbReference type="Proteomes" id="UP000293781">
    <property type="component" value="Unassembled WGS sequence"/>
</dbReference>